<dbReference type="OrthoDB" id="2473368at2"/>
<dbReference type="Pfam" id="PF16244">
    <property type="entry name" value="DUF4901"/>
    <property type="match status" value="2"/>
</dbReference>
<dbReference type="PROSITE" id="PS51272">
    <property type="entry name" value="SLH"/>
    <property type="match status" value="2"/>
</dbReference>
<protein>
    <submittedName>
        <fullName evidence="4">S-layer domain-containing protein</fullName>
    </submittedName>
</protein>
<reference evidence="4 5" key="2">
    <citation type="journal article" date="2012" name="Stand. Genomic Sci.">
        <title>Complete genome sequence of the sulfate-reducing firmicute Desulfotomaculum ruminis type strain (DL(T)).</title>
        <authorList>
            <person name="Spring S."/>
            <person name="Visser M."/>
            <person name="Lu M."/>
            <person name="Copeland A."/>
            <person name="Lapidus A."/>
            <person name="Lucas S."/>
            <person name="Cheng J.F."/>
            <person name="Han C."/>
            <person name="Tapia R."/>
            <person name="Goodwin L.A."/>
            <person name="Pitluck S."/>
            <person name="Ivanova N."/>
            <person name="Land M."/>
            <person name="Hauser L."/>
            <person name="Larimer F."/>
            <person name="Rohde M."/>
            <person name="Goker M."/>
            <person name="Detter J.C."/>
            <person name="Kyrpides N.C."/>
            <person name="Woyke T."/>
            <person name="Schaap P.J."/>
            <person name="Plugge C.M."/>
            <person name="Muyzer G."/>
            <person name="Kuever J."/>
            <person name="Pereira I.A."/>
            <person name="Parshina S.N."/>
            <person name="Bernier-Latmani R."/>
            <person name="Stams A.J."/>
            <person name="Klenk H.P."/>
        </authorList>
    </citation>
    <scope>NUCLEOTIDE SEQUENCE [LARGE SCALE GENOMIC DNA]</scope>
    <source>
        <strain evidence="5">ATCC 23193 / DSM 2154 / NCIB 8452 / DL</strain>
    </source>
</reference>
<reference evidence="5" key="1">
    <citation type="submission" date="2011-05" db="EMBL/GenBank/DDBJ databases">
        <title>Complete sequence of Desulfotomaculum ruminis DSM 2154.</title>
        <authorList>
            <person name="Lucas S."/>
            <person name="Copeland A."/>
            <person name="Lapidus A."/>
            <person name="Cheng J.-F."/>
            <person name="Goodwin L."/>
            <person name="Pitluck S."/>
            <person name="Lu M."/>
            <person name="Detter J.C."/>
            <person name="Han C."/>
            <person name="Tapia R."/>
            <person name="Land M."/>
            <person name="Hauser L."/>
            <person name="Kyrpides N."/>
            <person name="Ivanova N."/>
            <person name="Mikhailova N."/>
            <person name="Pagani I."/>
            <person name="Stams A.J.M."/>
            <person name="Plugge C.M."/>
            <person name="Muyzer G."/>
            <person name="Kuever J."/>
            <person name="Parshina S.N."/>
            <person name="Ivanova A.E."/>
            <person name="Nazina T.N."/>
            <person name="Brambilla E."/>
            <person name="Spring S."/>
            <person name="Klenk H.-P."/>
            <person name="Woyke T."/>
        </authorList>
    </citation>
    <scope>NUCLEOTIDE SEQUENCE [LARGE SCALE GENOMIC DNA]</scope>
    <source>
        <strain evidence="5">ATCC 23193 / DSM 2154 / NCIB 8452 / DL</strain>
    </source>
</reference>
<feature type="chain" id="PRO_5003333468" evidence="2">
    <location>
        <begin position="28"/>
        <end position="746"/>
    </location>
</feature>
<keyword evidence="5" id="KW-1185">Reference proteome</keyword>
<dbReference type="STRING" id="696281.Desru_0787"/>
<proteinExistence type="predicted"/>
<accession>F6DUK1</accession>
<evidence type="ECO:0000313" key="5">
    <source>
        <dbReference type="Proteomes" id="UP000009234"/>
    </source>
</evidence>
<dbReference type="InterPro" id="IPR032599">
    <property type="entry name" value="YcdB/YcdC_rep_domain"/>
</dbReference>
<dbReference type="KEGG" id="dru:Desru_0787"/>
<sequence length="746" mass="82744">MSKKVVHSLVAGCLATGLLLNPLTAYAEVEAIKMPAPAPVKVKGDAAQAKVPLDQAIATAKSLFAISGDFDRFESGFNTDAAGRTEWSLNWNRTKEPNANVSVRVNASTGEVIGMDRWESPPPGQKYSGLPRYSYQDGAKLAQEWLQKLAPRYAGQTQLKPNQEQLYYGYGERGSVEHDYSFSRMVNGIPYADNNIYIRINGDTGQLVGFNLNWDENLTFPGAGQKISLDQAQKIFGQQVELVYFRARVYGVKDAPVKLVYQVKNGRDMAIDALTGKVLENDGYYRAFDAEMMAKAAGRNGSAPADNLSPIEQAEVDKIANLLTREKALELAKRAVTIPGGLKEEESRLSQDYQFPEVKLWNFNWSGGESSPISMNVNVNAVTGELISFSKWDNARYEKLLDSQPSITLEQARQTAEAFIKKQQPQRWTEVKLVQSRADDVIPLKGKILPRAYNFYYSRLVNGLSFPSNGFNIQVDPYTGEITSYQMNWWKLNFPSPDNVLSPEKAVQALLANGGLSLEYQRLTVAGKEAQMYLVYRLKDSFSYAYMVDAGTGTSLGWDGEPLPPQQTSEFSDIAGHPAEDAIKALAQANIARSVDGKFYPDRNITKLEALELLVASRGDYVDSPYELLQSDKEKEERRKKIINAAVRQGIIQPGETGNLDQELTRLEFAVLLINTLDYDGAAKLKDIYVLKSKDADAIPEEQRGYVALSLGLGLQTESGDMFKPGDKIPRGYAATSIVRMLNVQK</sequence>
<dbReference type="Proteomes" id="UP000009234">
    <property type="component" value="Chromosome"/>
</dbReference>
<dbReference type="AlphaFoldDB" id="F6DUK1"/>
<dbReference type="eggNOG" id="COG1680">
    <property type="taxonomic scope" value="Bacteria"/>
</dbReference>
<feature type="domain" description="SLH" evidence="3">
    <location>
        <begin position="566"/>
        <end position="628"/>
    </location>
</feature>
<name>F6DUK1_DESRL</name>
<keyword evidence="2" id="KW-0732">Signal</keyword>
<evidence type="ECO:0000256" key="2">
    <source>
        <dbReference type="SAM" id="SignalP"/>
    </source>
</evidence>
<feature type="domain" description="SLH" evidence="3">
    <location>
        <begin position="690"/>
        <end position="746"/>
    </location>
</feature>
<evidence type="ECO:0000259" key="3">
    <source>
        <dbReference type="PROSITE" id="PS51272"/>
    </source>
</evidence>
<dbReference type="RefSeq" id="WP_013840842.1">
    <property type="nucleotide sequence ID" value="NC_015589.1"/>
</dbReference>
<dbReference type="EMBL" id="CP002780">
    <property type="protein sequence ID" value="AEG59068.1"/>
    <property type="molecule type" value="Genomic_DNA"/>
</dbReference>
<dbReference type="HOGENOM" id="CLU_019560_0_0_9"/>
<evidence type="ECO:0000313" key="4">
    <source>
        <dbReference type="EMBL" id="AEG59068.1"/>
    </source>
</evidence>
<keyword evidence="1" id="KW-0677">Repeat</keyword>
<dbReference type="Pfam" id="PF00395">
    <property type="entry name" value="SLH"/>
    <property type="match status" value="1"/>
</dbReference>
<feature type="signal peptide" evidence="2">
    <location>
        <begin position="1"/>
        <end position="27"/>
    </location>
</feature>
<dbReference type="InterPro" id="IPR001119">
    <property type="entry name" value="SLH_dom"/>
</dbReference>
<evidence type="ECO:0000256" key="1">
    <source>
        <dbReference type="ARBA" id="ARBA00022737"/>
    </source>
</evidence>
<organism evidence="4 5">
    <name type="scientific">Desulforamulus ruminis (strain ATCC 23193 / DSM 2154 / NCIMB 8452 / DL)</name>
    <name type="common">Desulfotomaculum ruminis</name>
    <dbReference type="NCBI Taxonomy" id="696281"/>
    <lineage>
        <taxon>Bacteria</taxon>
        <taxon>Bacillati</taxon>
        <taxon>Bacillota</taxon>
        <taxon>Clostridia</taxon>
        <taxon>Eubacteriales</taxon>
        <taxon>Peptococcaceae</taxon>
        <taxon>Desulforamulus</taxon>
    </lineage>
</organism>
<gene>
    <name evidence="4" type="ordered locus">Desru_0787</name>
</gene>